<keyword evidence="1" id="KW-0472">Membrane</keyword>
<organism evidence="2">
    <name type="scientific">uncultured Caudovirales phage</name>
    <dbReference type="NCBI Taxonomy" id="2100421"/>
    <lineage>
        <taxon>Viruses</taxon>
        <taxon>Duplodnaviria</taxon>
        <taxon>Heunggongvirae</taxon>
        <taxon>Uroviricota</taxon>
        <taxon>Caudoviricetes</taxon>
        <taxon>Peduoviridae</taxon>
        <taxon>Maltschvirus</taxon>
        <taxon>Maltschvirus maltsch</taxon>
    </lineage>
</organism>
<gene>
    <name evidence="2" type="ORF">UFOVP451_20</name>
</gene>
<evidence type="ECO:0000313" key="2">
    <source>
        <dbReference type="EMBL" id="CAB4142463.1"/>
    </source>
</evidence>
<reference evidence="2" key="1">
    <citation type="submission" date="2020-04" db="EMBL/GenBank/DDBJ databases">
        <authorList>
            <person name="Chiriac C."/>
            <person name="Salcher M."/>
            <person name="Ghai R."/>
            <person name="Kavagutti S V."/>
        </authorList>
    </citation>
    <scope>NUCLEOTIDE SEQUENCE</scope>
</reference>
<protein>
    <submittedName>
        <fullName evidence="2">Uncharacterized protein</fullName>
    </submittedName>
</protein>
<keyword evidence="1" id="KW-0812">Transmembrane</keyword>
<accession>A0A6J5MAV0</accession>
<feature type="transmembrane region" description="Helical" evidence="1">
    <location>
        <begin position="6"/>
        <end position="26"/>
    </location>
</feature>
<keyword evidence="1" id="KW-1133">Transmembrane helix</keyword>
<dbReference type="EMBL" id="LR796409">
    <property type="protein sequence ID" value="CAB4142463.1"/>
    <property type="molecule type" value="Genomic_DNA"/>
</dbReference>
<proteinExistence type="predicted"/>
<sequence>MTFKIINMIANFGTLAIVLLNLITVLQTQKMLEKRKCDCGDNDSKRNV</sequence>
<name>A0A6J5MAV0_9CAUD</name>
<evidence type="ECO:0000256" key="1">
    <source>
        <dbReference type="SAM" id="Phobius"/>
    </source>
</evidence>